<accession>A0ABD1XR65</accession>
<evidence type="ECO:0000313" key="1">
    <source>
        <dbReference type="EMBL" id="KAL2611430.1"/>
    </source>
</evidence>
<reference evidence="1 2" key="1">
    <citation type="submission" date="2024-09" db="EMBL/GenBank/DDBJ databases">
        <title>Chromosome-scale assembly of Riccia fluitans.</title>
        <authorList>
            <person name="Paukszto L."/>
            <person name="Sawicki J."/>
            <person name="Karawczyk K."/>
            <person name="Piernik-Szablinska J."/>
            <person name="Szczecinska M."/>
            <person name="Mazdziarz M."/>
        </authorList>
    </citation>
    <scope>NUCLEOTIDE SEQUENCE [LARGE SCALE GENOMIC DNA]</scope>
    <source>
        <strain evidence="1">Rf_01</strain>
        <tissue evidence="1">Aerial parts of the thallus</tissue>
    </source>
</reference>
<name>A0ABD1XR65_9MARC</name>
<dbReference type="AlphaFoldDB" id="A0ABD1XR65"/>
<comment type="caution">
    <text evidence="1">The sequence shown here is derived from an EMBL/GenBank/DDBJ whole genome shotgun (WGS) entry which is preliminary data.</text>
</comment>
<evidence type="ECO:0000313" key="2">
    <source>
        <dbReference type="Proteomes" id="UP001605036"/>
    </source>
</evidence>
<proteinExistence type="predicted"/>
<organism evidence="1 2">
    <name type="scientific">Riccia fluitans</name>
    <dbReference type="NCBI Taxonomy" id="41844"/>
    <lineage>
        <taxon>Eukaryota</taxon>
        <taxon>Viridiplantae</taxon>
        <taxon>Streptophyta</taxon>
        <taxon>Embryophyta</taxon>
        <taxon>Marchantiophyta</taxon>
        <taxon>Marchantiopsida</taxon>
        <taxon>Marchantiidae</taxon>
        <taxon>Marchantiales</taxon>
        <taxon>Ricciaceae</taxon>
        <taxon>Riccia</taxon>
    </lineage>
</organism>
<gene>
    <name evidence="1" type="ORF">R1flu_023122</name>
</gene>
<dbReference type="EMBL" id="JBHFFA010000007">
    <property type="protein sequence ID" value="KAL2611430.1"/>
    <property type="molecule type" value="Genomic_DNA"/>
</dbReference>
<protein>
    <submittedName>
        <fullName evidence="1">Uncharacterized protein</fullName>
    </submittedName>
</protein>
<dbReference type="Proteomes" id="UP001605036">
    <property type="component" value="Unassembled WGS sequence"/>
</dbReference>
<sequence>MTLPLTILLQEVQELVQDSLKMEFRRRSELCVEEKGLTRKSEELKLPSCLQDAVSASATRHPRPAAFEESLVNEQLKP</sequence>
<keyword evidence="2" id="KW-1185">Reference proteome</keyword>